<protein>
    <submittedName>
        <fullName evidence="4">TransglutaminaseTgpA domain-containing protein</fullName>
    </submittedName>
</protein>
<dbReference type="InterPro" id="IPR038765">
    <property type="entry name" value="Papain-like_cys_pep_sf"/>
</dbReference>
<feature type="transmembrane region" description="Helical" evidence="2">
    <location>
        <begin position="138"/>
        <end position="158"/>
    </location>
</feature>
<dbReference type="PANTHER" id="PTHR42736:SF1">
    <property type="entry name" value="PROTEIN-GLUTAMINE GAMMA-GLUTAMYLTRANSFERASE"/>
    <property type="match status" value="1"/>
</dbReference>
<gene>
    <name evidence="4" type="ORF">R4Z09_02575</name>
</gene>
<evidence type="ECO:0000256" key="2">
    <source>
        <dbReference type="SAM" id="Phobius"/>
    </source>
</evidence>
<feature type="transmembrane region" description="Helical" evidence="2">
    <location>
        <begin position="196"/>
        <end position="217"/>
    </location>
</feature>
<dbReference type="InterPro" id="IPR025403">
    <property type="entry name" value="TgpA-like_C"/>
</dbReference>
<dbReference type="SUPFAM" id="SSF54001">
    <property type="entry name" value="Cysteine proteinases"/>
    <property type="match status" value="1"/>
</dbReference>
<keyword evidence="2" id="KW-0472">Membrane</keyword>
<keyword evidence="2" id="KW-1133">Transmembrane helix</keyword>
<dbReference type="PANTHER" id="PTHR42736">
    <property type="entry name" value="PROTEIN-GLUTAMINE GAMMA-GLUTAMYLTRANSFERASE"/>
    <property type="match status" value="1"/>
</dbReference>
<accession>A0ABZ2CLG1</accession>
<keyword evidence="5" id="KW-1185">Reference proteome</keyword>
<dbReference type="SMART" id="SM00460">
    <property type="entry name" value="TGc"/>
    <property type="match status" value="1"/>
</dbReference>
<feature type="region of interest" description="Disordered" evidence="1">
    <location>
        <begin position="546"/>
        <end position="596"/>
    </location>
</feature>
<feature type="transmembrane region" description="Helical" evidence="2">
    <location>
        <begin position="36"/>
        <end position="54"/>
    </location>
</feature>
<feature type="transmembrane region" description="Helical" evidence="2">
    <location>
        <begin position="611"/>
        <end position="629"/>
    </location>
</feature>
<evidence type="ECO:0000313" key="4">
    <source>
        <dbReference type="EMBL" id="WVX81934.1"/>
    </source>
</evidence>
<reference evidence="4 5" key="1">
    <citation type="submission" date="2023-10" db="EMBL/GenBank/DDBJ databases">
        <title>Niallia locisalis sp.nov. isolated from a salt pond sample.</title>
        <authorList>
            <person name="Li X.-J."/>
            <person name="Dong L."/>
        </authorList>
    </citation>
    <scope>NUCLEOTIDE SEQUENCE [LARGE SCALE GENOMIC DNA]</scope>
    <source>
        <strain evidence="4 5">DSM 29761</strain>
    </source>
</reference>
<dbReference type="Gene3D" id="3.10.620.30">
    <property type="match status" value="1"/>
</dbReference>
<dbReference type="RefSeq" id="WP_338450842.1">
    <property type="nucleotide sequence ID" value="NZ_CP137640.1"/>
</dbReference>
<dbReference type="EMBL" id="CP137640">
    <property type="protein sequence ID" value="WVX81934.1"/>
    <property type="molecule type" value="Genomic_DNA"/>
</dbReference>
<organism evidence="4 5">
    <name type="scientific">Niallia oryzisoli</name>
    <dbReference type="NCBI Taxonomy" id="1737571"/>
    <lineage>
        <taxon>Bacteria</taxon>
        <taxon>Bacillati</taxon>
        <taxon>Bacillota</taxon>
        <taxon>Bacilli</taxon>
        <taxon>Bacillales</taxon>
        <taxon>Bacillaceae</taxon>
        <taxon>Niallia</taxon>
    </lineage>
</organism>
<proteinExistence type="predicted"/>
<sequence length="730" mass="85149">MRQWRNIPSVLLYVLSFLLLLEWIWPIKVLSETADISVFLLFILICFLISFLRVPLYVSIFIKGAVIVYFLHSLYFEGSIFQIDWIPTFMDDIKSNMIDVFSANFLELSHLYRSLAFFIILWMIVYLLEFWLFKRKQIFSFFFMTLVYVTFLDTFTPYNASGAIVRIVLVGFLTVGILTFLRHLNKEKIKAEHTAFRKWVFFLSSWVLLSAFLGYILPKANPIWPDPVPYLKVFNVNGTMKKVGYGEDDTQLGGSIAGDSSVVFQTIVASPHYWKVETKDVYTGKGWIQSEDELRNIEFRGNDHIPITSFVKGSNYEQSVPQTSTVLQIKGYPHLLYPLGVTSIQSDRSYSFELDPSTEKIYSFKGAESLPLDNYSLTYEVPYYTADMLRTNGSVNKADLNGSIMSRYTQLPDNLPSRVKRLAANITKEKTNWYDKAKAVEEYFKTGNYSYSLNDVATPDEDEDYVDQFLFETLQGYCDNFSTSMVVLLRSLDIPSRWVKGYTEGKYIGMEGDLYKYEITNNNAHSWVEVYFPQVGWVPFEPTPGFTNEDAANTEEDDERIETESSVQPEQQEEKEINESNQAINNEKKENKNHSASNRGNIVEGMFSQGWIWQLLLVLLLILTVYYAYHIRVKWLPAYYIRKLKYSDKDESFLYAYTVLLKQLNRVGLTRDTGQTLRDYAKRIDERYSTNEMTLLTRRYEQYLYGNQLKHDTWLEMKELWENLIKKTIA</sequence>
<feature type="transmembrane region" description="Helical" evidence="2">
    <location>
        <begin position="110"/>
        <end position="131"/>
    </location>
</feature>
<feature type="compositionally biased region" description="Acidic residues" evidence="1">
    <location>
        <begin position="552"/>
        <end position="561"/>
    </location>
</feature>
<evidence type="ECO:0000256" key="1">
    <source>
        <dbReference type="SAM" id="MobiDB-lite"/>
    </source>
</evidence>
<dbReference type="InterPro" id="IPR021878">
    <property type="entry name" value="TgpA_N"/>
</dbReference>
<dbReference type="Pfam" id="PF01841">
    <property type="entry name" value="Transglut_core"/>
    <property type="match status" value="1"/>
</dbReference>
<feature type="transmembrane region" description="Helical" evidence="2">
    <location>
        <begin position="66"/>
        <end position="90"/>
    </location>
</feature>
<dbReference type="InterPro" id="IPR052901">
    <property type="entry name" value="Bact_TGase-like"/>
</dbReference>
<evidence type="ECO:0000259" key="3">
    <source>
        <dbReference type="SMART" id="SM00460"/>
    </source>
</evidence>
<name>A0ABZ2CLG1_9BACI</name>
<feature type="transmembrane region" description="Helical" evidence="2">
    <location>
        <begin position="164"/>
        <end position="184"/>
    </location>
</feature>
<evidence type="ECO:0000313" key="5">
    <source>
        <dbReference type="Proteomes" id="UP001357223"/>
    </source>
</evidence>
<dbReference type="Pfam" id="PF13559">
    <property type="entry name" value="DUF4129"/>
    <property type="match status" value="1"/>
</dbReference>
<dbReference type="Pfam" id="PF11992">
    <property type="entry name" value="TgpA_N"/>
    <property type="match status" value="1"/>
</dbReference>
<keyword evidence="2" id="KW-0812">Transmembrane</keyword>
<dbReference type="InterPro" id="IPR002931">
    <property type="entry name" value="Transglutaminase-like"/>
</dbReference>
<feature type="domain" description="Transglutaminase-like" evidence="3">
    <location>
        <begin position="470"/>
        <end position="544"/>
    </location>
</feature>
<dbReference type="Proteomes" id="UP001357223">
    <property type="component" value="Chromosome"/>
</dbReference>